<dbReference type="Gene3D" id="3.40.50.1820">
    <property type="entry name" value="alpha/beta hydrolase"/>
    <property type="match status" value="1"/>
</dbReference>
<reference evidence="2 3" key="1">
    <citation type="submission" date="2024-06" db="EMBL/GenBank/DDBJ databases">
        <title>The Natural Products Discovery Center: Release of the First 8490 Sequenced Strains for Exploring Actinobacteria Biosynthetic Diversity.</title>
        <authorList>
            <person name="Kalkreuter E."/>
            <person name="Kautsar S.A."/>
            <person name="Yang D."/>
            <person name="Bader C.D."/>
            <person name="Teijaro C.N."/>
            <person name="Fluegel L."/>
            <person name="Davis C.M."/>
            <person name="Simpson J.R."/>
            <person name="Lauterbach L."/>
            <person name="Steele A.D."/>
            <person name="Gui C."/>
            <person name="Meng S."/>
            <person name="Li G."/>
            <person name="Viehrig K."/>
            <person name="Ye F."/>
            <person name="Su P."/>
            <person name="Kiefer A.F."/>
            <person name="Nichols A."/>
            <person name="Cepeda A.J."/>
            <person name="Yan W."/>
            <person name="Fan B."/>
            <person name="Jiang Y."/>
            <person name="Adhikari A."/>
            <person name="Zheng C.-J."/>
            <person name="Schuster L."/>
            <person name="Cowan T.M."/>
            <person name="Smanski M.J."/>
            <person name="Chevrette M.G."/>
            <person name="De Carvalho L.P.S."/>
            <person name="Shen B."/>
        </authorList>
    </citation>
    <scope>NUCLEOTIDE SEQUENCE [LARGE SCALE GENOMIC DNA]</scope>
    <source>
        <strain evidence="2 3">NPDC050403</strain>
    </source>
</reference>
<dbReference type="Pfam" id="PF12697">
    <property type="entry name" value="Abhydrolase_6"/>
    <property type="match status" value="1"/>
</dbReference>
<comment type="caution">
    <text evidence="2">The sequence shown here is derived from an EMBL/GenBank/DDBJ whole genome shotgun (WGS) entry which is preliminary data.</text>
</comment>
<dbReference type="InterPro" id="IPR029058">
    <property type="entry name" value="AB_hydrolase_fold"/>
</dbReference>
<evidence type="ECO:0000313" key="3">
    <source>
        <dbReference type="Proteomes" id="UP001551695"/>
    </source>
</evidence>
<protein>
    <submittedName>
        <fullName evidence="2">Alpha/beta hydrolase</fullName>
    </submittedName>
</protein>
<dbReference type="Proteomes" id="UP001551695">
    <property type="component" value="Unassembled WGS sequence"/>
</dbReference>
<dbReference type="GO" id="GO:0016787">
    <property type="term" value="F:hydrolase activity"/>
    <property type="evidence" value="ECO:0007669"/>
    <property type="project" value="UniProtKB-KW"/>
</dbReference>
<gene>
    <name evidence="2" type="ORF">AB0I48_00995</name>
</gene>
<accession>A0ABV3FL29</accession>
<evidence type="ECO:0000313" key="2">
    <source>
        <dbReference type="EMBL" id="MEV0706121.1"/>
    </source>
</evidence>
<feature type="domain" description="AB hydrolase-1" evidence="1">
    <location>
        <begin position="30"/>
        <end position="256"/>
    </location>
</feature>
<keyword evidence="3" id="KW-1185">Reference proteome</keyword>
<sequence length="285" mass="30130">METITTPAGIEIAFDRYPGGDAGTVIMIGGAFSFRKFPKMEEISRALADEHGLTVLNYDRRGRGDSTDSPGVHDVDNEIDDIAALVDAAGGSASLFGWSSGAGLALRAVASGRVPGITHVVAFEPPFVVDHDNFVPGAEVGARLRELIAEGRRAEVVRYFMTRAMGMPRWVVALMRVTPMWKDLLATSSATAHDWAIMEPFMRGEALDAADWAAVTVPTLVVSGAKSDALLRTAARAITAVLPNATHLEIAGLSHNPKVKLIAPHAGAFLTGTTAHGDSVAPEHA</sequence>
<dbReference type="InterPro" id="IPR050228">
    <property type="entry name" value="Carboxylesterase_BioH"/>
</dbReference>
<dbReference type="InterPro" id="IPR000073">
    <property type="entry name" value="AB_hydrolase_1"/>
</dbReference>
<dbReference type="PANTHER" id="PTHR43194:SF2">
    <property type="entry name" value="PEROXISOMAL MEMBRANE PROTEIN LPX1"/>
    <property type="match status" value="1"/>
</dbReference>
<proteinExistence type="predicted"/>
<dbReference type="RefSeq" id="WP_109523908.1">
    <property type="nucleotide sequence ID" value="NZ_JBFAKC010000001.1"/>
</dbReference>
<dbReference type="EMBL" id="JBFAKC010000001">
    <property type="protein sequence ID" value="MEV0706121.1"/>
    <property type="molecule type" value="Genomic_DNA"/>
</dbReference>
<keyword evidence="2" id="KW-0378">Hydrolase</keyword>
<dbReference type="PANTHER" id="PTHR43194">
    <property type="entry name" value="HYDROLASE ALPHA/BETA FOLD FAMILY"/>
    <property type="match status" value="1"/>
</dbReference>
<organism evidence="2 3">
    <name type="scientific">Nocardia aurea</name>
    <dbReference type="NCBI Taxonomy" id="2144174"/>
    <lineage>
        <taxon>Bacteria</taxon>
        <taxon>Bacillati</taxon>
        <taxon>Actinomycetota</taxon>
        <taxon>Actinomycetes</taxon>
        <taxon>Mycobacteriales</taxon>
        <taxon>Nocardiaceae</taxon>
        <taxon>Nocardia</taxon>
    </lineage>
</organism>
<dbReference type="SUPFAM" id="SSF53474">
    <property type="entry name" value="alpha/beta-Hydrolases"/>
    <property type="match status" value="1"/>
</dbReference>
<evidence type="ECO:0000259" key="1">
    <source>
        <dbReference type="Pfam" id="PF12697"/>
    </source>
</evidence>
<name>A0ABV3FL29_9NOCA</name>